<keyword evidence="3" id="KW-1185">Reference proteome</keyword>
<name>A0A5D2SBU2_GOSMU</name>
<evidence type="ECO:0000313" key="2">
    <source>
        <dbReference type="EMBL" id="TYI50043.1"/>
    </source>
</evidence>
<reference evidence="2 3" key="1">
    <citation type="submission" date="2019-07" db="EMBL/GenBank/DDBJ databases">
        <title>WGS assembly of Gossypium mustelinum.</title>
        <authorList>
            <person name="Chen Z.J."/>
            <person name="Sreedasyam A."/>
            <person name="Ando A."/>
            <person name="Song Q."/>
            <person name="De L."/>
            <person name="Hulse-Kemp A."/>
            <person name="Ding M."/>
            <person name="Ye W."/>
            <person name="Kirkbride R."/>
            <person name="Jenkins J."/>
            <person name="Plott C."/>
            <person name="Lovell J."/>
            <person name="Lin Y.-M."/>
            <person name="Vaughn R."/>
            <person name="Liu B."/>
            <person name="Li W."/>
            <person name="Simpson S."/>
            <person name="Scheffler B."/>
            <person name="Saski C."/>
            <person name="Grover C."/>
            <person name="Hu G."/>
            <person name="Conover J."/>
            <person name="Carlson J."/>
            <person name="Shu S."/>
            <person name="Boston L."/>
            <person name="Williams M."/>
            <person name="Peterson D."/>
            <person name="Mcgee K."/>
            <person name="Jones D."/>
            <person name="Wendel J."/>
            <person name="Stelly D."/>
            <person name="Grimwood J."/>
            <person name="Schmutz J."/>
        </authorList>
    </citation>
    <scope>NUCLEOTIDE SEQUENCE [LARGE SCALE GENOMIC DNA]</scope>
    <source>
        <strain evidence="2">1408120.09</strain>
    </source>
</reference>
<feature type="non-terminal residue" evidence="2">
    <location>
        <position position="94"/>
    </location>
</feature>
<dbReference type="AlphaFoldDB" id="A0A5D2SBU2"/>
<evidence type="ECO:0000259" key="1">
    <source>
        <dbReference type="Pfam" id="PF13961"/>
    </source>
</evidence>
<dbReference type="Pfam" id="PF13961">
    <property type="entry name" value="DUF4219"/>
    <property type="match status" value="1"/>
</dbReference>
<proteinExistence type="predicted"/>
<feature type="domain" description="DUF4219" evidence="1">
    <location>
        <begin position="13"/>
        <end position="38"/>
    </location>
</feature>
<organism evidence="2 3">
    <name type="scientific">Gossypium mustelinum</name>
    <name type="common">Cotton</name>
    <name type="synonym">Gossypium caicoense</name>
    <dbReference type="NCBI Taxonomy" id="34275"/>
    <lineage>
        <taxon>Eukaryota</taxon>
        <taxon>Viridiplantae</taxon>
        <taxon>Streptophyta</taxon>
        <taxon>Embryophyta</taxon>
        <taxon>Tracheophyta</taxon>
        <taxon>Spermatophyta</taxon>
        <taxon>Magnoliopsida</taxon>
        <taxon>eudicotyledons</taxon>
        <taxon>Gunneridae</taxon>
        <taxon>Pentapetalae</taxon>
        <taxon>rosids</taxon>
        <taxon>malvids</taxon>
        <taxon>Malvales</taxon>
        <taxon>Malvaceae</taxon>
        <taxon>Malvoideae</taxon>
        <taxon>Gossypium</taxon>
    </lineage>
</organism>
<gene>
    <name evidence="2" type="ORF">E1A91_D12G074900v1</name>
</gene>
<sequence length="94" mass="10665">MESVTSNVPLPRLTKVNHENWSIQMKALLESQDGWEVVQEGFVELTTTAGYTTTQNKELKEMRSKYKATLYMLFRAIDESGFEKIASATTSKEA</sequence>
<protein>
    <recommendedName>
        <fullName evidence="1">DUF4219 domain-containing protein</fullName>
    </recommendedName>
</protein>
<dbReference type="EMBL" id="CM017660">
    <property type="protein sequence ID" value="TYI50043.1"/>
    <property type="molecule type" value="Genomic_DNA"/>
</dbReference>
<dbReference type="InterPro" id="IPR025314">
    <property type="entry name" value="DUF4219"/>
</dbReference>
<dbReference type="Proteomes" id="UP000323597">
    <property type="component" value="Chromosome D12"/>
</dbReference>
<evidence type="ECO:0000313" key="3">
    <source>
        <dbReference type="Proteomes" id="UP000323597"/>
    </source>
</evidence>
<accession>A0A5D2SBU2</accession>